<name>A0A921QZW2_SORBI</name>
<sequence>MRQVHPARRTATTANDDAGSAASLLVSLSALWQGRCGGLGNQVQLHLFHLRLPLLLPALVADVPSNAAHDEKGTFSCV</sequence>
<protein>
    <submittedName>
        <fullName evidence="1">Uncharacterized protein</fullName>
    </submittedName>
</protein>
<dbReference type="AlphaFoldDB" id="A0A921QZW2"/>
<dbReference type="EMBL" id="CM027684">
    <property type="protein sequence ID" value="KAG0531062.1"/>
    <property type="molecule type" value="Genomic_DNA"/>
</dbReference>
<reference evidence="1" key="1">
    <citation type="journal article" date="2019" name="BMC Genomics">
        <title>A new reference genome for Sorghum bicolor reveals high levels of sequence similarity between sweet and grain genotypes: implications for the genetics of sugar metabolism.</title>
        <authorList>
            <person name="Cooper E.A."/>
            <person name="Brenton Z.W."/>
            <person name="Flinn B.S."/>
            <person name="Jenkins J."/>
            <person name="Shu S."/>
            <person name="Flowers D."/>
            <person name="Luo F."/>
            <person name="Wang Y."/>
            <person name="Xia P."/>
            <person name="Barry K."/>
            <person name="Daum C."/>
            <person name="Lipzen A."/>
            <person name="Yoshinaga Y."/>
            <person name="Schmutz J."/>
            <person name="Saski C."/>
            <person name="Vermerris W."/>
            <person name="Kresovich S."/>
        </authorList>
    </citation>
    <scope>NUCLEOTIDE SEQUENCE</scope>
</reference>
<dbReference type="Proteomes" id="UP000807115">
    <property type="component" value="Chromosome 5"/>
</dbReference>
<proteinExistence type="predicted"/>
<reference evidence="1" key="2">
    <citation type="submission" date="2020-10" db="EMBL/GenBank/DDBJ databases">
        <authorList>
            <person name="Cooper E.A."/>
            <person name="Brenton Z.W."/>
            <person name="Flinn B.S."/>
            <person name="Jenkins J."/>
            <person name="Shu S."/>
            <person name="Flowers D."/>
            <person name="Luo F."/>
            <person name="Wang Y."/>
            <person name="Xia P."/>
            <person name="Barry K."/>
            <person name="Daum C."/>
            <person name="Lipzen A."/>
            <person name="Yoshinaga Y."/>
            <person name="Schmutz J."/>
            <person name="Saski C."/>
            <person name="Vermerris W."/>
            <person name="Kresovich S."/>
        </authorList>
    </citation>
    <scope>NUCLEOTIDE SEQUENCE</scope>
</reference>
<gene>
    <name evidence="1" type="ORF">BDA96_05G241700</name>
</gene>
<comment type="caution">
    <text evidence="1">The sequence shown here is derived from an EMBL/GenBank/DDBJ whole genome shotgun (WGS) entry which is preliminary data.</text>
</comment>
<evidence type="ECO:0000313" key="1">
    <source>
        <dbReference type="EMBL" id="KAG0531062.1"/>
    </source>
</evidence>
<evidence type="ECO:0000313" key="2">
    <source>
        <dbReference type="Proteomes" id="UP000807115"/>
    </source>
</evidence>
<accession>A0A921QZW2</accession>
<organism evidence="1 2">
    <name type="scientific">Sorghum bicolor</name>
    <name type="common">Sorghum</name>
    <name type="synonym">Sorghum vulgare</name>
    <dbReference type="NCBI Taxonomy" id="4558"/>
    <lineage>
        <taxon>Eukaryota</taxon>
        <taxon>Viridiplantae</taxon>
        <taxon>Streptophyta</taxon>
        <taxon>Embryophyta</taxon>
        <taxon>Tracheophyta</taxon>
        <taxon>Spermatophyta</taxon>
        <taxon>Magnoliopsida</taxon>
        <taxon>Liliopsida</taxon>
        <taxon>Poales</taxon>
        <taxon>Poaceae</taxon>
        <taxon>PACMAD clade</taxon>
        <taxon>Panicoideae</taxon>
        <taxon>Andropogonodae</taxon>
        <taxon>Andropogoneae</taxon>
        <taxon>Sorghinae</taxon>
        <taxon>Sorghum</taxon>
    </lineage>
</organism>